<evidence type="ECO:0000256" key="2">
    <source>
        <dbReference type="SAM" id="SignalP"/>
    </source>
</evidence>
<feature type="chain" id="PRO_5001755212" evidence="2">
    <location>
        <begin position="24"/>
        <end position="169"/>
    </location>
</feature>
<dbReference type="AlphaFoldDB" id="A0A081BPL8"/>
<protein>
    <submittedName>
        <fullName evidence="3">Uncharacterized protein</fullName>
    </submittedName>
</protein>
<dbReference type="PROSITE" id="PS51257">
    <property type="entry name" value="PROKAR_LIPOPROTEIN"/>
    <property type="match status" value="1"/>
</dbReference>
<feature type="compositionally biased region" description="Polar residues" evidence="1">
    <location>
        <begin position="30"/>
        <end position="47"/>
    </location>
</feature>
<keyword evidence="4" id="KW-1185">Reference proteome</keyword>
<dbReference type="HOGENOM" id="CLU_1575413_0_0_0"/>
<feature type="region of interest" description="Disordered" evidence="1">
    <location>
        <begin position="30"/>
        <end position="52"/>
    </location>
</feature>
<reference evidence="3" key="1">
    <citation type="journal article" date="2015" name="PeerJ">
        <title>First genomic representation of candidate bacterial phylum KSB3 points to enhanced environmental sensing as a trigger of wastewater bulking.</title>
        <authorList>
            <person name="Sekiguchi Y."/>
            <person name="Ohashi A."/>
            <person name="Parks D.H."/>
            <person name="Yamauchi T."/>
            <person name="Tyson G.W."/>
            <person name="Hugenholtz P."/>
        </authorList>
    </citation>
    <scope>NUCLEOTIDE SEQUENCE [LARGE SCALE GENOMIC DNA]</scope>
</reference>
<accession>A0A081BPL8</accession>
<feature type="signal peptide" evidence="2">
    <location>
        <begin position="1"/>
        <end position="23"/>
    </location>
</feature>
<dbReference type="Proteomes" id="UP000030700">
    <property type="component" value="Unassembled WGS sequence"/>
</dbReference>
<evidence type="ECO:0000256" key="1">
    <source>
        <dbReference type="SAM" id="MobiDB-lite"/>
    </source>
</evidence>
<sequence>MRKSYYIVVCVMLIIGGSLLGCAKDANSPTSPSIQESESTDQPQVRSAFTPATDENAKRATKTYCYTPPAKKGDIYAVFHCYSDPKDWRSSCKDTNVTVTWGNWKKSGKITGSKFWWGVVFHLEHKKNDSYQLCLTTDGYPMIRQPYQTGGGVERPLEWFHPLYKHINW</sequence>
<evidence type="ECO:0000313" key="4">
    <source>
        <dbReference type="Proteomes" id="UP000030700"/>
    </source>
</evidence>
<dbReference type="EMBL" id="DF820458">
    <property type="protein sequence ID" value="GAK52334.1"/>
    <property type="molecule type" value="Genomic_DNA"/>
</dbReference>
<name>A0A081BPL8_9BACT</name>
<keyword evidence="2" id="KW-0732">Signal</keyword>
<organism evidence="3">
    <name type="scientific">Candidatus Moduliflexus flocculans</name>
    <dbReference type="NCBI Taxonomy" id="1499966"/>
    <lineage>
        <taxon>Bacteria</taxon>
        <taxon>Candidatus Moduliflexota</taxon>
        <taxon>Candidatus Moduliflexia</taxon>
        <taxon>Candidatus Moduliflexales</taxon>
        <taxon>Candidatus Moduliflexaceae</taxon>
    </lineage>
</organism>
<proteinExistence type="predicted"/>
<gene>
    <name evidence="3" type="ORF">U14_03585</name>
</gene>
<evidence type="ECO:0000313" key="3">
    <source>
        <dbReference type="EMBL" id="GAK52334.1"/>
    </source>
</evidence>